<feature type="compositionally biased region" description="Basic and acidic residues" evidence="7">
    <location>
        <begin position="50"/>
        <end position="60"/>
    </location>
</feature>
<comment type="similarity">
    <text evidence="2 6">Belongs to the peroxisomal membrane protein PXMP2/4 family.</text>
</comment>
<evidence type="ECO:0000313" key="9">
    <source>
        <dbReference type="Proteomes" id="UP001153069"/>
    </source>
</evidence>
<dbReference type="Proteomes" id="UP001153069">
    <property type="component" value="Unassembled WGS sequence"/>
</dbReference>
<dbReference type="GO" id="GO:0016020">
    <property type="term" value="C:membrane"/>
    <property type="evidence" value="ECO:0007669"/>
    <property type="project" value="UniProtKB-SubCell"/>
</dbReference>
<dbReference type="GO" id="GO:0005737">
    <property type="term" value="C:cytoplasm"/>
    <property type="evidence" value="ECO:0007669"/>
    <property type="project" value="TreeGrafter"/>
</dbReference>
<evidence type="ECO:0000256" key="3">
    <source>
        <dbReference type="ARBA" id="ARBA00022692"/>
    </source>
</evidence>
<sequence length="284" mass="31937">MMWQWYKGALSRHPLAVKATTAASLMSVSDFLGQTYEQMGYQQILQKYNRSDEDKDDKSSSSKTCGVNLQNGCPNNTPQNRKALHYETTTTDNIGQTNAQLLQYNWERTLHVGITGFTFSGPISHGWYSLLEWIVVGRLGITTLYAGMATRMALDAFLFSPVAVAGYFVWRSVLEGANVQWKLQHKWLPALQASFSFWPLANVINFGLVPVPFRVLYNNALSLLWNAYLSNVNQGRLEVVVEQQQQQQPSTVFDEGTSAVADSNNHEIPFEGACVCWHCRALRG</sequence>
<proteinExistence type="inferred from homology"/>
<reference evidence="8" key="1">
    <citation type="submission" date="2020-06" db="EMBL/GenBank/DDBJ databases">
        <authorList>
            <consortium name="Plant Systems Biology data submission"/>
        </authorList>
    </citation>
    <scope>NUCLEOTIDE SEQUENCE</scope>
    <source>
        <strain evidence="8">D6</strain>
    </source>
</reference>
<dbReference type="AlphaFoldDB" id="A0A9N8HGM7"/>
<feature type="region of interest" description="Disordered" evidence="7">
    <location>
        <begin position="50"/>
        <end position="81"/>
    </location>
</feature>
<protein>
    <submittedName>
        <fullName evidence="8">Protein SYM1</fullName>
    </submittedName>
</protein>
<feature type="compositionally biased region" description="Polar residues" evidence="7">
    <location>
        <begin position="64"/>
        <end position="80"/>
    </location>
</feature>
<dbReference type="PANTHER" id="PTHR11266">
    <property type="entry name" value="PEROXISOMAL MEMBRANE PROTEIN 2, PXMP2 MPV17"/>
    <property type="match status" value="1"/>
</dbReference>
<name>A0A9N8HGM7_9STRA</name>
<comment type="caution">
    <text evidence="8">The sequence shown here is derived from an EMBL/GenBank/DDBJ whole genome shotgun (WGS) entry which is preliminary data.</text>
</comment>
<dbReference type="EMBL" id="CAICTM010000404">
    <property type="protein sequence ID" value="CAB9509788.1"/>
    <property type="molecule type" value="Genomic_DNA"/>
</dbReference>
<evidence type="ECO:0000256" key="1">
    <source>
        <dbReference type="ARBA" id="ARBA00004141"/>
    </source>
</evidence>
<dbReference type="PANTHER" id="PTHR11266:SF17">
    <property type="entry name" value="PROTEIN MPV17"/>
    <property type="match status" value="1"/>
</dbReference>
<evidence type="ECO:0000256" key="6">
    <source>
        <dbReference type="RuleBase" id="RU363053"/>
    </source>
</evidence>
<dbReference type="InterPro" id="IPR007248">
    <property type="entry name" value="Mpv17_PMP22"/>
</dbReference>
<organism evidence="8 9">
    <name type="scientific">Seminavis robusta</name>
    <dbReference type="NCBI Taxonomy" id="568900"/>
    <lineage>
        <taxon>Eukaryota</taxon>
        <taxon>Sar</taxon>
        <taxon>Stramenopiles</taxon>
        <taxon>Ochrophyta</taxon>
        <taxon>Bacillariophyta</taxon>
        <taxon>Bacillariophyceae</taxon>
        <taxon>Bacillariophycidae</taxon>
        <taxon>Naviculales</taxon>
        <taxon>Naviculaceae</taxon>
        <taxon>Seminavis</taxon>
    </lineage>
</organism>
<evidence type="ECO:0000313" key="8">
    <source>
        <dbReference type="EMBL" id="CAB9509788.1"/>
    </source>
</evidence>
<gene>
    <name evidence="8" type="ORF">SEMRO_405_G136170.1</name>
</gene>
<dbReference type="OrthoDB" id="40114at2759"/>
<dbReference type="Pfam" id="PF04117">
    <property type="entry name" value="Mpv17_PMP22"/>
    <property type="match status" value="1"/>
</dbReference>
<evidence type="ECO:0000256" key="4">
    <source>
        <dbReference type="ARBA" id="ARBA00022989"/>
    </source>
</evidence>
<keyword evidence="9" id="KW-1185">Reference proteome</keyword>
<keyword evidence="4" id="KW-1133">Transmembrane helix</keyword>
<evidence type="ECO:0000256" key="2">
    <source>
        <dbReference type="ARBA" id="ARBA00006824"/>
    </source>
</evidence>
<evidence type="ECO:0000256" key="7">
    <source>
        <dbReference type="SAM" id="MobiDB-lite"/>
    </source>
</evidence>
<accession>A0A9N8HGM7</accession>
<comment type="subcellular location">
    <subcellularLocation>
        <location evidence="1">Membrane</location>
        <topology evidence="1">Multi-pass membrane protein</topology>
    </subcellularLocation>
</comment>
<evidence type="ECO:0000256" key="5">
    <source>
        <dbReference type="ARBA" id="ARBA00023136"/>
    </source>
</evidence>
<keyword evidence="5" id="KW-0472">Membrane</keyword>
<keyword evidence="3" id="KW-0812">Transmembrane</keyword>